<proteinExistence type="predicted"/>
<dbReference type="Pfam" id="PF07228">
    <property type="entry name" value="SpoIIE"/>
    <property type="match status" value="1"/>
</dbReference>
<dbReference type="AlphaFoldDB" id="A0A4Y3WTU0"/>
<dbReference type="GO" id="GO:0016791">
    <property type="term" value="F:phosphatase activity"/>
    <property type="evidence" value="ECO:0007669"/>
    <property type="project" value="TreeGrafter"/>
</dbReference>
<accession>A0A4Y3WTU0</accession>
<evidence type="ECO:0000313" key="4">
    <source>
        <dbReference type="EMBL" id="GEC21721.1"/>
    </source>
</evidence>
<dbReference type="OrthoDB" id="118142at2"/>
<dbReference type="InterPro" id="IPR001932">
    <property type="entry name" value="PPM-type_phosphatase-like_dom"/>
</dbReference>
<dbReference type="PANTHER" id="PTHR43156">
    <property type="entry name" value="STAGE II SPORULATION PROTEIN E-RELATED"/>
    <property type="match status" value="1"/>
</dbReference>
<dbReference type="CDD" id="cd16936">
    <property type="entry name" value="HATPase_RsbW-like"/>
    <property type="match status" value="1"/>
</dbReference>
<dbReference type="Proteomes" id="UP000320338">
    <property type="component" value="Unassembled WGS sequence"/>
</dbReference>
<dbReference type="SMART" id="SM00065">
    <property type="entry name" value="GAF"/>
    <property type="match status" value="1"/>
</dbReference>
<name>A0A4Y3WTU0_9PSEU</name>
<comment type="caution">
    <text evidence="4">The sequence shown here is derived from an EMBL/GenBank/DDBJ whole genome shotgun (WGS) entry which is preliminary data.</text>
</comment>
<dbReference type="Pfam" id="PF13581">
    <property type="entry name" value="HATPase_c_2"/>
    <property type="match status" value="1"/>
</dbReference>
<reference evidence="4 5" key="1">
    <citation type="submission" date="2019-06" db="EMBL/GenBank/DDBJ databases">
        <title>Whole genome shotgun sequence of Pseudonocardia hydrocarbonoxydans NBRC 14498.</title>
        <authorList>
            <person name="Hosoyama A."/>
            <person name="Uohara A."/>
            <person name="Ohji S."/>
            <person name="Ichikawa N."/>
        </authorList>
    </citation>
    <scope>NUCLEOTIDE SEQUENCE [LARGE SCALE GENOMIC DNA]</scope>
    <source>
        <strain evidence="4 5">NBRC 14498</strain>
    </source>
</reference>
<feature type="domain" description="PPM-type phosphatase" evidence="3">
    <location>
        <begin position="189"/>
        <end position="400"/>
    </location>
</feature>
<dbReference type="Gene3D" id="3.60.40.10">
    <property type="entry name" value="PPM-type phosphatase domain"/>
    <property type="match status" value="1"/>
</dbReference>
<dbReference type="InterPro" id="IPR036457">
    <property type="entry name" value="PPM-type-like_dom_sf"/>
</dbReference>
<sequence>MLADDPVALLDGRLDVLGAPSSGTGNTVEDLLSDVLDTVLGLMAADTAAVLLLDPSGRFLVAAAARGLEAEVRQGARVALGTGFAGRVAAQRRSIVVDEVSPSTVVNPVLIAAGVRALVGVPLLAGPELLGVLHVGARGERRFDDADAALLQAAADRVAPALRIRARQADRVAAQALHRSLWPAALPAVPGLDLAARYVPAGAGGASGDWYDVLTVPTGAVWLVMGDVAGHGLPAAVAMGRLRSALRAYALETDDPAELLRRLDRQVRHFDPGVMATVLCAVVDPSCGRMSLSSAGHPPPVVTVGSGPAATVEVPADLPLGVGGERPRRTASLLLTRGATVCLYTDGLVERRGRSLDDGLGILRRTLRSGPAEEVCAAVMAALVGDVAADDDIAVLVARRTPGGARPEDLVLDAPATPPSLQPLRQATRMWLADARVDRRRAADVLLAVGEALANAVEHAYGPRRGGVALRMRAEESGIVAEVRDTGRWRAPRGQRRGRGLTLLDALSDEVRIDRTDDGTTVVLRWNVPDRSGR</sequence>
<organism evidence="4 5">
    <name type="scientific">Pseudonocardia hydrocarbonoxydans</name>
    <dbReference type="NCBI Taxonomy" id="76726"/>
    <lineage>
        <taxon>Bacteria</taxon>
        <taxon>Bacillati</taxon>
        <taxon>Actinomycetota</taxon>
        <taxon>Actinomycetes</taxon>
        <taxon>Pseudonocardiales</taxon>
        <taxon>Pseudonocardiaceae</taxon>
        <taxon>Pseudonocardia</taxon>
    </lineage>
</organism>
<dbReference type="InterPro" id="IPR036890">
    <property type="entry name" value="HATPase_C_sf"/>
</dbReference>
<dbReference type="EMBL" id="BJNG01000036">
    <property type="protein sequence ID" value="GEC21721.1"/>
    <property type="molecule type" value="Genomic_DNA"/>
</dbReference>
<dbReference type="SUPFAM" id="SSF81606">
    <property type="entry name" value="PP2C-like"/>
    <property type="match status" value="1"/>
</dbReference>
<gene>
    <name evidence="4" type="ORF">PHY01_40040</name>
</gene>
<dbReference type="InterPro" id="IPR003594">
    <property type="entry name" value="HATPase_dom"/>
</dbReference>
<evidence type="ECO:0000259" key="3">
    <source>
        <dbReference type="SMART" id="SM00331"/>
    </source>
</evidence>
<dbReference type="Gene3D" id="3.30.565.10">
    <property type="entry name" value="Histidine kinase-like ATPase, C-terminal domain"/>
    <property type="match status" value="1"/>
</dbReference>
<evidence type="ECO:0008006" key="6">
    <source>
        <dbReference type="Google" id="ProtNLM"/>
    </source>
</evidence>
<dbReference type="SUPFAM" id="SSF55874">
    <property type="entry name" value="ATPase domain of HSP90 chaperone/DNA topoisomerase II/histidine kinase"/>
    <property type="match status" value="1"/>
</dbReference>
<feature type="domain" description="GAF" evidence="2">
    <location>
        <begin position="27"/>
        <end position="173"/>
    </location>
</feature>
<dbReference type="Gene3D" id="3.30.450.40">
    <property type="match status" value="1"/>
</dbReference>
<evidence type="ECO:0000259" key="2">
    <source>
        <dbReference type="SMART" id="SM00065"/>
    </source>
</evidence>
<protein>
    <recommendedName>
        <fullName evidence="6">Histidine kinase</fullName>
    </recommendedName>
</protein>
<evidence type="ECO:0000256" key="1">
    <source>
        <dbReference type="ARBA" id="ARBA00022801"/>
    </source>
</evidence>
<dbReference type="Pfam" id="PF13185">
    <property type="entry name" value="GAF_2"/>
    <property type="match status" value="1"/>
</dbReference>
<dbReference type="InterPro" id="IPR003018">
    <property type="entry name" value="GAF"/>
</dbReference>
<dbReference type="PANTHER" id="PTHR43156:SF2">
    <property type="entry name" value="STAGE II SPORULATION PROTEIN E"/>
    <property type="match status" value="1"/>
</dbReference>
<keyword evidence="5" id="KW-1185">Reference proteome</keyword>
<evidence type="ECO:0000313" key="5">
    <source>
        <dbReference type="Proteomes" id="UP000320338"/>
    </source>
</evidence>
<dbReference type="InterPro" id="IPR052016">
    <property type="entry name" value="Bact_Sigma-Reg"/>
</dbReference>
<dbReference type="SMART" id="SM00331">
    <property type="entry name" value="PP2C_SIG"/>
    <property type="match status" value="1"/>
</dbReference>
<dbReference type="RefSeq" id="WP_141280569.1">
    <property type="nucleotide sequence ID" value="NZ_BAAARZ010000039.1"/>
</dbReference>
<dbReference type="SUPFAM" id="SSF55781">
    <property type="entry name" value="GAF domain-like"/>
    <property type="match status" value="1"/>
</dbReference>
<dbReference type="InterPro" id="IPR029016">
    <property type="entry name" value="GAF-like_dom_sf"/>
</dbReference>
<keyword evidence="1" id="KW-0378">Hydrolase</keyword>